<protein>
    <recommendedName>
        <fullName evidence="3">Tyrosinase copper-binding domain-containing protein</fullName>
    </recommendedName>
</protein>
<gene>
    <name evidence="4" type="ORF">NECAME_02535</name>
</gene>
<proteinExistence type="predicted"/>
<keyword evidence="2" id="KW-0186">Copper</keyword>
<organism evidence="4 5">
    <name type="scientific">Necator americanus</name>
    <name type="common">Human hookworm</name>
    <dbReference type="NCBI Taxonomy" id="51031"/>
    <lineage>
        <taxon>Eukaryota</taxon>
        <taxon>Metazoa</taxon>
        <taxon>Ecdysozoa</taxon>
        <taxon>Nematoda</taxon>
        <taxon>Chromadorea</taxon>
        <taxon>Rhabditida</taxon>
        <taxon>Rhabditina</taxon>
        <taxon>Rhabditomorpha</taxon>
        <taxon>Strongyloidea</taxon>
        <taxon>Ancylostomatidae</taxon>
        <taxon>Bunostominae</taxon>
        <taxon>Necator</taxon>
    </lineage>
</organism>
<dbReference type="AlphaFoldDB" id="W2TFB2"/>
<keyword evidence="1" id="KW-0479">Metal-binding</keyword>
<evidence type="ECO:0000313" key="4">
    <source>
        <dbReference type="EMBL" id="ETN79712.1"/>
    </source>
</evidence>
<dbReference type="InterPro" id="IPR050316">
    <property type="entry name" value="Tyrosinase/Hemocyanin"/>
</dbReference>
<dbReference type="EMBL" id="KI659361">
    <property type="protein sequence ID" value="ETN79712.1"/>
    <property type="molecule type" value="Genomic_DNA"/>
</dbReference>
<evidence type="ECO:0000259" key="3">
    <source>
        <dbReference type="PROSITE" id="PS00498"/>
    </source>
</evidence>
<evidence type="ECO:0000256" key="2">
    <source>
        <dbReference type="ARBA" id="ARBA00023008"/>
    </source>
</evidence>
<dbReference type="Gene3D" id="1.10.1280.10">
    <property type="entry name" value="Di-copper center containing domain from catechol oxidase"/>
    <property type="match status" value="2"/>
</dbReference>
<dbReference type="GO" id="GO:0046872">
    <property type="term" value="F:metal ion binding"/>
    <property type="evidence" value="ECO:0007669"/>
    <property type="project" value="UniProtKB-KW"/>
</dbReference>
<dbReference type="OrthoDB" id="6132182at2759"/>
<dbReference type="SUPFAM" id="SSF48056">
    <property type="entry name" value="Di-copper centre-containing domain"/>
    <property type="match status" value="2"/>
</dbReference>
<feature type="domain" description="Tyrosinase copper-binding" evidence="3">
    <location>
        <begin position="248"/>
        <end position="259"/>
    </location>
</feature>
<dbReference type="PROSITE" id="PS00498">
    <property type="entry name" value="TYROSINASE_2"/>
    <property type="match status" value="2"/>
</dbReference>
<dbReference type="KEGG" id="nai:NECAME_02535"/>
<accession>W2TFB2</accession>
<dbReference type="PANTHER" id="PTHR11474:SF126">
    <property type="entry name" value="TYROSINASE-LIKE PROTEIN TYR-1-RELATED"/>
    <property type="match status" value="1"/>
</dbReference>
<evidence type="ECO:0000313" key="5">
    <source>
        <dbReference type="Proteomes" id="UP000053676"/>
    </source>
</evidence>
<name>W2TFB2_NECAM</name>
<reference evidence="5" key="1">
    <citation type="journal article" date="2014" name="Nat. Genet.">
        <title>Genome of the human hookworm Necator americanus.</title>
        <authorList>
            <person name="Tang Y.T."/>
            <person name="Gao X."/>
            <person name="Rosa B.A."/>
            <person name="Abubucker S."/>
            <person name="Hallsworth-Pepin K."/>
            <person name="Martin J."/>
            <person name="Tyagi R."/>
            <person name="Heizer E."/>
            <person name="Zhang X."/>
            <person name="Bhonagiri-Palsikar V."/>
            <person name="Minx P."/>
            <person name="Warren W.C."/>
            <person name="Wang Q."/>
            <person name="Zhan B."/>
            <person name="Hotez P.J."/>
            <person name="Sternberg P.W."/>
            <person name="Dougall A."/>
            <person name="Gaze S.T."/>
            <person name="Mulvenna J."/>
            <person name="Sotillo J."/>
            <person name="Ranganathan S."/>
            <person name="Rabelo E.M."/>
            <person name="Wilson R.K."/>
            <person name="Felgner P.L."/>
            <person name="Bethony J."/>
            <person name="Hawdon J.M."/>
            <person name="Gasser R.B."/>
            <person name="Loukas A."/>
            <person name="Mitreva M."/>
        </authorList>
    </citation>
    <scope>NUCLEOTIDE SEQUENCE [LARGE SCALE GENOMIC DNA]</scope>
</reference>
<feature type="domain" description="Tyrosinase copper-binding" evidence="3">
    <location>
        <begin position="192"/>
        <end position="203"/>
    </location>
</feature>
<evidence type="ECO:0000256" key="1">
    <source>
        <dbReference type="ARBA" id="ARBA00022723"/>
    </source>
</evidence>
<dbReference type="InterPro" id="IPR008922">
    <property type="entry name" value="Di-copper_centre_dom_sf"/>
</dbReference>
<sequence length="360" mass="40358">MLTIPMEFINLSCVCVNANESKVVVLSSFNEVSKQFNIPNLVSTALPFQIGGPGITMADAISGALPSDRWQCLSIECTCGFIQGIDKRFWLYKEQCTGSWALFTQTSINPQELIPGRVTRRALDQWNGQVTLFSFTEVADIINNHGVNDLLGATAGGSGCPNVLVDNIELVHGDVHVWIGADMQQITTSTNDPIFFLHHSFIDSIWEQWRQLRQGCPNVLVDNIELVHGDVHVWIGADMQQITTSTNDPIFFLHHSFIDNIWEQWRQLRQTRSQRETQWNTGPTSCYSSAHQFNAAMVPFTGLTNRVGLSNAYTDYLYNYAPSPSCAVSYGVTRQGTFVWHVFDLDQLVLVSTVSLLLYI</sequence>
<dbReference type="InterPro" id="IPR002227">
    <property type="entry name" value="Tyrosinase_Cu-bd"/>
</dbReference>
<dbReference type="Pfam" id="PF00264">
    <property type="entry name" value="Tyrosinase"/>
    <property type="match status" value="2"/>
</dbReference>
<dbReference type="GO" id="GO:0016491">
    <property type="term" value="F:oxidoreductase activity"/>
    <property type="evidence" value="ECO:0007669"/>
    <property type="project" value="InterPro"/>
</dbReference>
<dbReference type="PANTHER" id="PTHR11474">
    <property type="entry name" value="TYROSINASE FAMILY MEMBER"/>
    <property type="match status" value="1"/>
</dbReference>
<keyword evidence="5" id="KW-1185">Reference proteome</keyword>
<dbReference type="Proteomes" id="UP000053676">
    <property type="component" value="Unassembled WGS sequence"/>
</dbReference>
<dbReference type="STRING" id="51031.W2TFB2"/>
<dbReference type="PRINTS" id="PR00092">
    <property type="entry name" value="TYROSINASE"/>
</dbReference>